<evidence type="ECO:0000313" key="2">
    <source>
        <dbReference type="Proteomes" id="UP000774326"/>
    </source>
</evidence>
<accession>A0A9P8Q989</accession>
<gene>
    <name evidence="1" type="ORF">WICPIJ_002577</name>
</gene>
<evidence type="ECO:0000313" key="1">
    <source>
        <dbReference type="EMBL" id="KAH3686398.1"/>
    </source>
</evidence>
<dbReference type="Proteomes" id="UP000774326">
    <property type="component" value="Unassembled WGS sequence"/>
</dbReference>
<proteinExistence type="predicted"/>
<dbReference type="EMBL" id="JAEUBG010001443">
    <property type="protein sequence ID" value="KAH3686398.1"/>
    <property type="molecule type" value="Genomic_DNA"/>
</dbReference>
<protein>
    <submittedName>
        <fullName evidence="1">Uncharacterized protein</fullName>
    </submittedName>
</protein>
<sequence>MVKMSFTNDGLDDVSDFTVFDNSFGDNRLGLVVLDDLVKTFLGEVQVLEPLLWLTFFVPGNLVQWDQFVSNTDSGTRVGRQVDSWNTQLSGQFSNLVEEVIFLWTEGTDLEGDIVGNNQELTASWVFWSLGKDLETNHTDVVGTSVSVNFSQIVVVVQDQFSGFGTHQVSLVTLWLQEFLFWVWSRDGSQVHGTWRVNGLEDPFTLRVLDFDVQLRLDDVTRDIVDLGSQWERNTEPTEGSLDIFWQDVEDSREVDEDVVQVGVGSVNDFQGVQDVRHQSVSFRGQVLLDGDVVTDTTSSDDTSDEESLVDRGVLTDGFVDVQVSVVGEDWLDVEVGQSGQFQLQALLRSSVVSSVGQSWQLELPFDNWSIVGGVVVQGPDNVVGSVSTANVNFSGSSGDIWVWVDQELGQDIKDNVLRVNDILQDIQLWLTVVGADFTVSGFNNRGLQDVFQLVGSFLDRRLLLTQWLVVLQDGQDQVVLGGDSGVRQDDGDHLGQVLLVFISQLQHDIFFSDVVTSEQSFDSVNKPSTSPEAAVFSINLVNCLAGKGASLEEDLSTKAIKSSSNLIGNLVCKAEICWFHSEYGKAGSLKTSIKDFKVAFMTTWLSQSGSTDFLLPVDSVRLTVKGNQQPTVGQLLDTDFDLGTVDEQSVDLIGRLGSSELVSVAFVDEFHWEDGLQGVLGWNLTLLQRGHEVLLGFLRRDVGLGDGTTDGGNGGVWSFGSQLLGDQFIQPTSGDGVVFEIGGFQQLDQVLDGGLEVTSDGQFLQSDNHVLSGGLSVFTEGEDVTKLRIRERVDVTLVGNGEVTPDVGGGSEVQFVDGTTRWLETFTWIFRGDTTGGTVALWSWSSLRSQSRFGLEAKVDFSGSVWIDTVEQSDVSDSVQWNTHGNLQLSSWQVDTSDHFGGWMLDFQLHDEDRRTWDFVGGLLVKSDKVLFVVNLSDTFTTTTFGGLDHDWEPNLSGLFPNSVNFGSFSNIDNQFNIGVVVVVGTTWDFDVLVSHTDVLRVGFQIFWGGHGDELDDSFVTKGFVGPLSDRSDFLDGGNTIVRDQNLSDDSVTAVLLHESLQRTFFGDVQSVQTNEVFWQCFMQRSVFL</sequence>
<reference evidence="1" key="1">
    <citation type="journal article" date="2021" name="Open Biol.">
        <title>Shared evolutionary footprints suggest mitochondrial oxidative damage underlies multiple complex I losses in fungi.</title>
        <authorList>
            <person name="Schikora-Tamarit M.A."/>
            <person name="Marcet-Houben M."/>
            <person name="Nosek J."/>
            <person name="Gabaldon T."/>
        </authorList>
    </citation>
    <scope>NUCLEOTIDE SEQUENCE</scope>
    <source>
        <strain evidence="1">CBS2887</strain>
    </source>
</reference>
<name>A0A9P8Q989_WICPI</name>
<comment type="caution">
    <text evidence="1">The sequence shown here is derived from an EMBL/GenBank/DDBJ whole genome shotgun (WGS) entry which is preliminary data.</text>
</comment>
<dbReference type="OrthoDB" id="5150009at2759"/>
<reference evidence="1" key="2">
    <citation type="submission" date="2021-01" db="EMBL/GenBank/DDBJ databases">
        <authorList>
            <person name="Schikora-Tamarit M.A."/>
        </authorList>
    </citation>
    <scope>NUCLEOTIDE SEQUENCE</scope>
    <source>
        <strain evidence="1">CBS2887</strain>
    </source>
</reference>
<dbReference type="AlphaFoldDB" id="A0A9P8Q989"/>
<keyword evidence="2" id="KW-1185">Reference proteome</keyword>
<organism evidence="1 2">
    <name type="scientific">Wickerhamomyces pijperi</name>
    <name type="common">Yeast</name>
    <name type="synonym">Pichia pijperi</name>
    <dbReference type="NCBI Taxonomy" id="599730"/>
    <lineage>
        <taxon>Eukaryota</taxon>
        <taxon>Fungi</taxon>
        <taxon>Dikarya</taxon>
        <taxon>Ascomycota</taxon>
        <taxon>Saccharomycotina</taxon>
        <taxon>Saccharomycetes</taxon>
        <taxon>Phaffomycetales</taxon>
        <taxon>Wickerhamomycetaceae</taxon>
        <taxon>Wickerhamomyces</taxon>
    </lineage>
</organism>